<gene>
    <name evidence="1" type="ORF">D0B03_00120</name>
</gene>
<dbReference type="Pfam" id="PF13531">
    <property type="entry name" value="SBP_bac_11"/>
    <property type="match status" value="1"/>
</dbReference>
<protein>
    <recommendedName>
        <fullName evidence="2">Major antigenic peptide PEB2</fullName>
    </recommendedName>
</protein>
<dbReference type="AlphaFoldDB" id="A0A5L4TWP7"/>
<dbReference type="SUPFAM" id="SSF53850">
    <property type="entry name" value="Periplasmic binding protein-like II"/>
    <property type="match status" value="1"/>
</dbReference>
<proteinExistence type="predicted"/>
<organism evidence="1">
    <name type="scientific">Campylobacter upsaliensis</name>
    <dbReference type="NCBI Taxonomy" id="28080"/>
    <lineage>
        <taxon>Bacteria</taxon>
        <taxon>Pseudomonadati</taxon>
        <taxon>Campylobacterota</taxon>
        <taxon>Epsilonproteobacteria</taxon>
        <taxon>Campylobacterales</taxon>
        <taxon>Campylobacteraceae</taxon>
        <taxon>Campylobacter</taxon>
    </lineage>
</organism>
<sequence length="271" mass="30759">MMKKLLFLSTLMASLLSAEILLYGPDPVALAMRELALEFEKKSGERVVVNSGPSKTWLYKARQDADLFYAPSAKSMERYIKLAPNLSIDDISIIHLCQTNLMVRPNNPLKITSFNDLLDKKVKIMAMSGGHNSYEFIALKMGNGENLTKLRKNIIVYAKGPNEALSLWRQDPNIDVLIGSSCWKKALENEALFVEVGKEFAVYKAMELAPTKKGLQNQKVQEFINFIKSEEGQRILQGTMWSLEGDFKRGRAHQPPLLPHHNRNHQYNTSY</sequence>
<dbReference type="EMBL" id="AACSBQ010000001">
    <property type="protein sequence ID" value="EAL8902739.1"/>
    <property type="molecule type" value="Genomic_DNA"/>
</dbReference>
<evidence type="ECO:0000313" key="1">
    <source>
        <dbReference type="EMBL" id="EAL8902739.1"/>
    </source>
</evidence>
<reference evidence="1" key="1">
    <citation type="submission" date="2018-08" db="EMBL/GenBank/DDBJ databases">
        <authorList>
            <consortium name="PulseNet: The National Subtyping Network for Foodborne Disease Surveillance"/>
            <person name="Tarr C.L."/>
            <person name="Trees E."/>
            <person name="Katz L.S."/>
            <person name="Carleton-Romer H.A."/>
            <person name="Stroika S."/>
            <person name="Kucerova Z."/>
            <person name="Roache K.F."/>
            <person name="Sabol A.L."/>
            <person name="Besser J."/>
            <person name="Gerner-Smidt P."/>
        </authorList>
    </citation>
    <scope>NUCLEOTIDE SEQUENCE</scope>
    <source>
        <strain evidence="1">PNUSAC005770</strain>
    </source>
</reference>
<dbReference type="CDD" id="cd13519">
    <property type="entry name" value="PBP2_PEB3_AcfC"/>
    <property type="match status" value="1"/>
</dbReference>
<evidence type="ECO:0008006" key="2">
    <source>
        <dbReference type="Google" id="ProtNLM"/>
    </source>
</evidence>
<dbReference type="RefSeq" id="WP_004277698.1">
    <property type="nucleotide sequence ID" value="NZ_CABKPM010000001.1"/>
</dbReference>
<dbReference type="Gene3D" id="3.40.190.10">
    <property type="entry name" value="Periplasmic binding protein-like II"/>
    <property type="match status" value="2"/>
</dbReference>
<name>A0A5L4TWP7_CAMUP</name>
<comment type="caution">
    <text evidence="1">The sequence shown here is derived from an EMBL/GenBank/DDBJ whole genome shotgun (WGS) entry which is preliminary data.</text>
</comment>
<accession>A0A5L4TWP7</accession>